<evidence type="ECO:0000313" key="3">
    <source>
        <dbReference type="EMBL" id="GEU84581.1"/>
    </source>
</evidence>
<keyword evidence="1" id="KW-0539">Nucleus</keyword>
<keyword evidence="1" id="KW-0804">Transcription</keyword>
<dbReference type="EMBL" id="BKCJ010008926">
    <property type="protein sequence ID" value="GEU84581.1"/>
    <property type="molecule type" value="Genomic_DNA"/>
</dbReference>
<dbReference type="AlphaFoldDB" id="A0A6L2NEA7"/>
<proteinExistence type="inferred from homology"/>
<dbReference type="PANTHER" id="PTHR13011">
    <property type="entry name" value="TFIIF-ALPHA"/>
    <property type="match status" value="1"/>
</dbReference>
<comment type="function">
    <text evidence="1">TFIIF is a general transcription initiation factor that binds to RNA polymerase II and helps to recruit it to the initiation complex in collaboration with TFIIB. It promotes transcription elongation.</text>
</comment>
<comment type="caution">
    <text evidence="3">The sequence shown here is derived from an EMBL/GenBank/DDBJ whole genome shotgun (WGS) entry which is preliminary data.</text>
</comment>
<dbReference type="GO" id="GO:0005674">
    <property type="term" value="C:transcription factor TFIIF complex"/>
    <property type="evidence" value="ECO:0007669"/>
    <property type="project" value="TreeGrafter"/>
</dbReference>
<comment type="similarity">
    <text evidence="1">Belongs to the TFIIF alpha subunit family.</text>
</comment>
<feature type="region of interest" description="Disordered" evidence="2">
    <location>
        <begin position="45"/>
        <end position="86"/>
    </location>
</feature>
<evidence type="ECO:0000256" key="1">
    <source>
        <dbReference type="RuleBase" id="RU366044"/>
    </source>
</evidence>
<dbReference type="GO" id="GO:0016251">
    <property type="term" value="F:RNA polymerase II general transcription initiation factor activity"/>
    <property type="evidence" value="ECO:0007669"/>
    <property type="project" value="TreeGrafter"/>
</dbReference>
<dbReference type="InterPro" id="IPR008851">
    <property type="entry name" value="TFIIF-alpha"/>
</dbReference>
<organism evidence="3">
    <name type="scientific">Tanacetum cinerariifolium</name>
    <name type="common">Dalmatian daisy</name>
    <name type="synonym">Chrysanthemum cinerariifolium</name>
    <dbReference type="NCBI Taxonomy" id="118510"/>
    <lineage>
        <taxon>Eukaryota</taxon>
        <taxon>Viridiplantae</taxon>
        <taxon>Streptophyta</taxon>
        <taxon>Embryophyta</taxon>
        <taxon>Tracheophyta</taxon>
        <taxon>Spermatophyta</taxon>
        <taxon>Magnoliopsida</taxon>
        <taxon>eudicotyledons</taxon>
        <taxon>Gunneridae</taxon>
        <taxon>Pentapetalae</taxon>
        <taxon>asterids</taxon>
        <taxon>campanulids</taxon>
        <taxon>Asterales</taxon>
        <taxon>Asteraceae</taxon>
        <taxon>Asteroideae</taxon>
        <taxon>Anthemideae</taxon>
        <taxon>Anthemidinae</taxon>
        <taxon>Tanacetum</taxon>
    </lineage>
</organism>
<dbReference type="GO" id="GO:0001096">
    <property type="term" value="F:TFIIF-class transcription factor complex binding"/>
    <property type="evidence" value="ECO:0007669"/>
    <property type="project" value="TreeGrafter"/>
</dbReference>
<gene>
    <name evidence="3" type="ORF">Tci_056559</name>
</gene>
<dbReference type="GO" id="GO:0006367">
    <property type="term" value="P:transcription initiation at RNA polymerase II promoter"/>
    <property type="evidence" value="ECO:0007669"/>
    <property type="project" value="InterPro"/>
</dbReference>
<keyword evidence="3" id="KW-0648">Protein biosynthesis</keyword>
<keyword evidence="3" id="KW-0396">Initiation factor</keyword>
<protein>
    <recommendedName>
        <fullName evidence="1">Transcription initiation factor IIF subunit alpha</fullName>
    </recommendedName>
</protein>
<reference evidence="3" key="1">
    <citation type="journal article" date="2019" name="Sci. Rep.">
        <title>Draft genome of Tanacetum cinerariifolium, the natural source of mosquito coil.</title>
        <authorList>
            <person name="Yamashiro T."/>
            <person name="Shiraishi A."/>
            <person name="Satake H."/>
            <person name="Nakayama K."/>
        </authorList>
    </citation>
    <scope>NUCLEOTIDE SEQUENCE</scope>
</reference>
<keyword evidence="1" id="KW-0238">DNA-binding</keyword>
<dbReference type="Pfam" id="PF05793">
    <property type="entry name" value="TFIIF_alpha"/>
    <property type="match status" value="1"/>
</dbReference>
<name>A0A6L2NEA7_TANCI</name>
<sequence length="96" mass="10860">MAERKDRCHDCGVTVTRLIKEYNVHVSSASEKNYFIERFVTGLPSFSKKKNDTTSGLSRKDYKDVKPQPQGTQASSSSLYPPTSPQAFKYAGCWNY</sequence>
<dbReference type="PANTHER" id="PTHR13011:SF0">
    <property type="entry name" value="GENERAL TRANSCRIPTION FACTOR IIF SUBUNIT 1"/>
    <property type="match status" value="1"/>
</dbReference>
<accession>A0A6L2NEA7</accession>
<feature type="compositionally biased region" description="Polar residues" evidence="2">
    <location>
        <begin position="69"/>
        <end position="81"/>
    </location>
</feature>
<dbReference type="GO" id="GO:0003743">
    <property type="term" value="F:translation initiation factor activity"/>
    <property type="evidence" value="ECO:0007669"/>
    <property type="project" value="UniProtKB-KW"/>
</dbReference>
<dbReference type="GO" id="GO:0032968">
    <property type="term" value="P:positive regulation of transcription elongation by RNA polymerase II"/>
    <property type="evidence" value="ECO:0007669"/>
    <property type="project" value="InterPro"/>
</dbReference>
<comment type="subcellular location">
    <subcellularLocation>
        <location evidence="1">Nucleus</location>
    </subcellularLocation>
</comment>
<dbReference type="GO" id="GO:0003677">
    <property type="term" value="F:DNA binding"/>
    <property type="evidence" value="ECO:0007669"/>
    <property type="project" value="UniProtKB-KW"/>
</dbReference>
<evidence type="ECO:0000256" key="2">
    <source>
        <dbReference type="SAM" id="MobiDB-lite"/>
    </source>
</evidence>
<keyword evidence="1" id="KW-0805">Transcription regulation</keyword>